<keyword evidence="1" id="KW-0805">Transcription regulation</keyword>
<dbReference type="Gene3D" id="1.10.10.10">
    <property type="entry name" value="Winged helix-like DNA-binding domain superfamily/Winged helix DNA-binding domain"/>
    <property type="match status" value="1"/>
</dbReference>
<dbReference type="InterPro" id="IPR036390">
    <property type="entry name" value="WH_DNA-bd_sf"/>
</dbReference>
<dbReference type="SMART" id="SM00347">
    <property type="entry name" value="HTH_MARR"/>
    <property type="match status" value="1"/>
</dbReference>
<proteinExistence type="predicted"/>
<evidence type="ECO:0000256" key="1">
    <source>
        <dbReference type="ARBA" id="ARBA00023015"/>
    </source>
</evidence>
<protein>
    <submittedName>
        <fullName evidence="5">MarR family transcriptional regulator</fullName>
    </submittedName>
</protein>
<dbReference type="RefSeq" id="WP_139107514.1">
    <property type="nucleotide sequence ID" value="NZ_VDFR01000283.1"/>
</dbReference>
<dbReference type="SUPFAM" id="SSF46785">
    <property type="entry name" value="Winged helix' DNA-binding domain"/>
    <property type="match status" value="1"/>
</dbReference>
<keyword evidence="3" id="KW-0804">Transcription</keyword>
<accession>A0A5C4LU88</accession>
<dbReference type="AlphaFoldDB" id="A0A5C4LU88"/>
<reference evidence="5 6" key="1">
    <citation type="submission" date="2019-05" db="EMBL/GenBank/DDBJ databases">
        <title>Mumia sp. nov., isolated from the intestinal contents of plateau pika (Ochotona curzoniae) in the Qinghai-Tibet plateau of China.</title>
        <authorList>
            <person name="Tian Z."/>
        </authorList>
    </citation>
    <scope>NUCLEOTIDE SEQUENCE [LARGE SCALE GENOMIC DNA]</scope>
    <source>
        <strain evidence="6">527</strain>
    </source>
</reference>
<dbReference type="Pfam" id="PF01047">
    <property type="entry name" value="MarR"/>
    <property type="match status" value="1"/>
</dbReference>
<dbReference type="InterPro" id="IPR039422">
    <property type="entry name" value="MarR/SlyA-like"/>
</dbReference>
<dbReference type="PROSITE" id="PS01117">
    <property type="entry name" value="HTH_MARR_1"/>
    <property type="match status" value="1"/>
</dbReference>
<keyword evidence="2" id="KW-0238">DNA-binding</keyword>
<organism evidence="5 6">
    <name type="scientific">Mumia zhuanghuii</name>
    <dbReference type="NCBI Taxonomy" id="2585211"/>
    <lineage>
        <taxon>Bacteria</taxon>
        <taxon>Bacillati</taxon>
        <taxon>Actinomycetota</taxon>
        <taxon>Actinomycetes</taxon>
        <taxon>Propionibacteriales</taxon>
        <taxon>Nocardioidaceae</taxon>
        <taxon>Mumia</taxon>
    </lineage>
</organism>
<name>A0A5C4LU88_9ACTN</name>
<dbReference type="OrthoDB" id="4462574at2"/>
<dbReference type="InterPro" id="IPR023187">
    <property type="entry name" value="Tscrpt_reg_MarR-type_CS"/>
</dbReference>
<dbReference type="Proteomes" id="UP000306740">
    <property type="component" value="Unassembled WGS sequence"/>
</dbReference>
<evidence type="ECO:0000313" key="5">
    <source>
        <dbReference type="EMBL" id="TNC21994.1"/>
    </source>
</evidence>
<evidence type="ECO:0000259" key="4">
    <source>
        <dbReference type="PROSITE" id="PS50995"/>
    </source>
</evidence>
<sequence>MENSNGLTASLLVAGHHAARLLESHLSATDLSAGEAVLLTALAPGPLTMSEVMSTLHIRASTATSMVSRLERAEYVYRSSNPEDRRSRLVHLTLSGRRQLEAVGPAFRAVDSLLVSRAGVGAVAGYKRVLEALAESE</sequence>
<gene>
    <name evidence="5" type="ORF">FHE65_35930</name>
</gene>
<dbReference type="PANTHER" id="PTHR33164">
    <property type="entry name" value="TRANSCRIPTIONAL REGULATOR, MARR FAMILY"/>
    <property type="match status" value="1"/>
</dbReference>
<feature type="domain" description="HTH marR-type" evidence="4">
    <location>
        <begin position="4"/>
        <end position="137"/>
    </location>
</feature>
<dbReference type="GO" id="GO:0003677">
    <property type="term" value="F:DNA binding"/>
    <property type="evidence" value="ECO:0007669"/>
    <property type="project" value="UniProtKB-KW"/>
</dbReference>
<evidence type="ECO:0000313" key="6">
    <source>
        <dbReference type="Proteomes" id="UP000306740"/>
    </source>
</evidence>
<dbReference type="InterPro" id="IPR036388">
    <property type="entry name" value="WH-like_DNA-bd_sf"/>
</dbReference>
<evidence type="ECO:0000256" key="3">
    <source>
        <dbReference type="ARBA" id="ARBA00023163"/>
    </source>
</evidence>
<evidence type="ECO:0000256" key="2">
    <source>
        <dbReference type="ARBA" id="ARBA00023125"/>
    </source>
</evidence>
<dbReference type="GO" id="GO:0006950">
    <property type="term" value="P:response to stress"/>
    <property type="evidence" value="ECO:0007669"/>
    <property type="project" value="TreeGrafter"/>
</dbReference>
<dbReference type="EMBL" id="VDFR01000283">
    <property type="protein sequence ID" value="TNC21994.1"/>
    <property type="molecule type" value="Genomic_DNA"/>
</dbReference>
<comment type="caution">
    <text evidence="5">The sequence shown here is derived from an EMBL/GenBank/DDBJ whole genome shotgun (WGS) entry which is preliminary data.</text>
</comment>
<dbReference type="PANTHER" id="PTHR33164:SF57">
    <property type="entry name" value="MARR-FAMILY TRANSCRIPTIONAL REGULATOR"/>
    <property type="match status" value="1"/>
</dbReference>
<dbReference type="InterPro" id="IPR000835">
    <property type="entry name" value="HTH_MarR-typ"/>
</dbReference>
<dbReference type="GO" id="GO:0003700">
    <property type="term" value="F:DNA-binding transcription factor activity"/>
    <property type="evidence" value="ECO:0007669"/>
    <property type="project" value="InterPro"/>
</dbReference>
<dbReference type="PROSITE" id="PS50995">
    <property type="entry name" value="HTH_MARR_2"/>
    <property type="match status" value="1"/>
</dbReference>